<comment type="catalytic activity">
    <reaction evidence="5 6">
        <text>cytidine(34) in tRNA(Ile2) + L-lysine + ATP = lysidine(34) in tRNA(Ile2) + AMP + diphosphate + H(+)</text>
        <dbReference type="Rhea" id="RHEA:43744"/>
        <dbReference type="Rhea" id="RHEA-COMP:10625"/>
        <dbReference type="Rhea" id="RHEA-COMP:10670"/>
        <dbReference type="ChEBI" id="CHEBI:15378"/>
        <dbReference type="ChEBI" id="CHEBI:30616"/>
        <dbReference type="ChEBI" id="CHEBI:32551"/>
        <dbReference type="ChEBI" id="CHEBI:33019"/>
        <dbReference type="ChEBI" id="CHEBI:82748"/>
        <dbReference type="ChEBI" id="CHEBI:83665"/>
        <dbReference type="ChEBI" id="CHEBI:456215"/>
        <dbReference type="EC" id="6.3.4.19"/>
    </reaction>
</comment>
<comment type="subcellular location">
    <subcellularLocation>
        <location evidence="6">Cytoplasm</location>
    </subcellularLocation>
</comment>
<dbReference type="InterPro" id="IPR011063">
    <property type="entry name" value="TilS/TtcA_N"/>
</dbReference>
<evidence type="ECO:0000256" key="5">
    <source>
        <dbReference type="ARBA" id="ARBA00048539"/>
    </source>
</evidence>
<evidence type="ECO:0000256" key="3">
    <source>
        <dbReference type="ARBA" id="ARBA00022741"/>
    </source>
</evidence>
<dbReference type="EC" id="6.3.4.19" evidence="6"/>
<reference evidence="8" key="1">
    <citation type="journal article" date="2020" name="mSystems">
        <title>Genome- and Community-Level Interaction Insights into Carbon Utilization and Element Cycling Functions of Hydrothermarchaeota in Hydrothermal Sediment.</title>
        <authorList>
            <person name="Zhou Z."/>
            <person name="Liu Y."/>
            <person name="Xu W."/>
            <person name="Pan J."/>
            <person name="Luo Z.H."/>
            <person name="Li M."/>
        </authorList>
    </citation>
    <scope>NUCLEOTIDE SEQUENCE [LARGE SCALE GENOMIC DNA]</scope>
    <source>
        <strain evidence="8">HyVt-538</strain>
    </source>
</reference>
<evidence type="ECO:0000313" key="8">
    <source>
        <dbReference type="EMBL" id="HHI88535.1"/>
    </source>
</evidence>
<gene>
    <name evidence="6 8" type="primary">tilS</name>
    <name evidence="8" type="ORF">ENK01_01160</name>
</gene>
<dbReference type="GO" id="GO:0006400">
    <property type="term" value="P:tRNA modification"/>
    <property type="evidence" value="ECO:0007669"/>
    <property type="project" value="UniProtKB-UniRule"/>
</dbReference>
<evidence type="ECO:0000256" key="1">
    <source>
        <dbReference type="ARBA" id="ARBA00022598"/>
    </source>
</evidence>
<feature type="binding site" evidence="6">
    <location>
        <begin position="48"/>
        <end position="53"/>
    </location>
    <ligand>
        <name>ATP</name>
        <dbReference type="ChEBI" id="CHEBI:30616"/>
    </ligand>
</feature>
<dbReference type="InterPro" id="IPR012094">
    <property type="entry name" value="tRNA_Ile_lys_synt"/>
</dbReference>
<feature type="domain" description="tRNA(Ile)-lysidine/2-thiocytidine synthase N-terminal" evidence="7">
    <location>
        <begin position="44"/>
        <end position="229"/>
    </location>
</feature>
<dbReference type="NCBIfam" id="TIGR02432">
    <property type="entry name" value="lysidine_TilS_N"/>
    <property type="match status" value="1"/>
</dbReference>
<keyword evidence="4 6" id="KW-0067">ATP-binding</keyword>
<keyword evidence="2 6" id="KW-0819">tRNA processing</keyword>
<dbReference type="Pfam" id="PF01171">
    <property type="entry name" value="ATP_bind_3"/>
    <property type="match status" value="1"/>
</dbReference>
<dbReference type="CDD" id="cd01992">
    <property type="entry name" value="TilS_N"/>
    <property type="match status" value="1"/>
</dbReference>
<proteinExistence type="inferred from homology"/>
<dbReference type="HAMAP" id="MF_01161">
    <property type="entry name" value="tRNA_Ile_lys_synt"/>
    <property type="match status" value="1"/>
</dbReference>
<keyword evidence="3 6" id="KW-0547">Nucleotide-binding</keyword>
<comment type="domain">
    <text evidence="6">The N-terminal region contains the highly conserved SGGXDS motif, predicted to be a P-loop motif involved in ATP binding.</text>
</comment>
<comment type="function">
    <text evidence="6">Ligates lysine onto the cytidine present at position 34 of the AUA codon-specific tRNA(Ile) that contains the anticodon CAU, in an ATP-dependent manner. Cytidine is converted to lysidine, thus changing the amino acid specificity of the tRNA from methionine to isoleucine.</text>
</comment>
<dbReference type="Gene3D" id="3.40.50.620">
    <property type="entry name" value="HUPs"/>
    <property type="match status" value="1"/>
</dbReference>
<comment type="similarity">
    <text evidence="6">Belongs to the tRNA(Ile)-lysidine synthase family.</text>
</comment>
<dbReference type="PANTHER" id="PTHR43033">
    <property type="entry name" value="TRNA(ILE)-LYSIDINE SYNTHASE-RELATED"/>
    <property type="match status" value="1"/>
</dbReference>
<dbReference type="InterPro" id="IPR014729">
    <property type="entry name" value="Rossmann-like_a/b/a_fold"/>
</dbReference>
<dbReference type="AlphaFoldDB" id="A0A7V5NWQ6"/>
<evidence type="ECO:0000256" key="4">
    <source>
        <dbReference type="ARBA" id="ARBA00022840"/>
    </source>
</evidence>
<sequence length="462" mass="50732">MPATAYGPRFVWKNSAVAADPKWVERDVFTRLAKWGLARDGLAAVAFSGGGDSTALLALITKWFDKGRVFAFIIDHGLRPQSSAEARLAKARAEALGARAEILTCDWPQGRPETGLQEKARQARYAHLARACDALDGSHIPLFLGHNRDDQLETVFMRRQAGSGWRGLAGMAECAPLPVVSTTKNVRVMRPLLAWSREELRLYNQAQALKWIDDPSNSNKTFARIRARERLKADPLLGDMLTADNFAARETLEIEKQVLFRFLTETTKITKWGGLVLSGGFLQAPIGQIAEALRYLLPTVSGQFKAISAEQRRALARSLRGRDFKGATLGGVRFAVQKEAVLCVRDMGALTGRHQKPALAPLPVSAYARVLWDHRFSITSQHAGQVVALAVCSNRLSKAQKEMIKDIPSAARGGLPVLQLPDGQIRLPDGAGMNTGTGFYARALLSQRLQGLLRERCESFSP</sequence>
<evidence type="ECO:0000256" key="2">
    <source>
        <dbReference type="ARBA" id="ARBA00022694"/>
    </source>
</evidence>
<dbReference type="Proteomes" id="UP000885806">
    <property type="component" value="Unassembled WGS sequence"/>
</dbReference>
<evidence type="ECO:0000256" key="6">
    <source>
        <dbReference type="HAMAP-Rule" id="MF_01161"/>
    </source>
</evidence>
<dbReference type="SUPFAM" id="SSF52402">
    <property type="entry name" value="Adenine nucleotide alpha hydrolases-like"/>
    <property type="match status" value="1"/>
</dbReference>
<organism evidence="8">
    <name type="scientific">Hellea balneolensis</name>
    <dbReference type="NCBI Taxonomy" id="287478"/>
    <lineage>
        <taxon>Bacteria</taxon>
        <taxon>Pseudomonadati</taxon>
        <taxon>Pseudomonadota</taxon>
        <taxon>Alphaproteobacteria</taxon>
        <taxon>Maricaulales</taxon>
        <taxon>Robiginitomaculaceae</taxon>
        <taxon>Hellea</taxon>
    </lineage>
</organism>
<dbReference type="GO" id="GO:0032267">
    <property type="term" value="F:tRNA(Ile)-lysidine synthase activity"/>
    <property type="evidence" value="ECO:0007669"/>
    <property type="project" value="UniProtKB-EC"/>
</dbReference>
<name>A0A7V5NWQ6_9PROT</name>
<dbReference type="GO" id="GO:0005524">
    <property type="term" value="F:ATP binding"/>
    <property type="evidence" value="ECO:0007669"/>
    <property type="project" value="UniProtKB-UniRule"/>
</dbReference>
<dbReference type="GO" id="GO:0005737">
    <property type="term" value="C:cytoplasm"/>
    <property type="evidence" value="ECO:0007669"/>
    <property type="project" value="UniProtKB-SubCell"/>
</dbReference>
<keyword evidence="1 6" id="KW-0436">Ligase</keyword>
<dbReference type="PANTHER" id="PTHR43033:SF5">
    <property type="entry name" value="TRNA(ILE)-LYSIDINE SYNTHETASE"/>
    <property type="match status" value="1"/>
</dbReference>
<protein>
    <recommendedName>
        <fullName evidence="6">tRNA(Ile)-lysidine synthase</fullName>
        <ecNumber evidence="6">6.3.4.19</ecNumber>
    </recommendedName>
    <alternativeName>
        <fullName evidence="6">tRNA(Ile)-2-lysyl-cytidine synthase</fullName>
    </alternativeName>
    <alternativeName>
        <fullName evidence="6">tRNA(Ile)-lysidine synthetase</fullName>
    </alternativeName>
</protein>
<keyword evidence="6" id="KW-0963">Cytoplasm</keyword>
<evidence type="ECO:0000259" key="7">
    <source>
        <dbReference type="Pfam" id="PF01171"/>
    </source>
</evidence>
<comment type="caution">
    <text evidence="8">The sequence shown here is derived from an EMBL/GenBank/DDBJ whole genome shotgun (WGS) entry which is preliminary data.</text>
</comment>
<accession>A0A7V5NWQ6</accession>
<dbReference type="InterPro" id="IPR012795">
    <property type="entry name" value="tRNA_Ile_lys_synt_N"/>
</dbReference>
<dbReference type="EMBL" id="DROP01000079">
    <property type="protein sequence ID" value="HHI88535.1"/>
    <property type="molecule type" value="Genomic_DNA"/>
</dbReference>